<evidence type="ECO:0000256" key="1">
    <source>
        <dbReference type="ARBA" id="ARBA00006739"/>
    </source>
</evidence>
<evidence type="ECO:0000259" key="4">
    <source>
        <dbReference type="Pfam" id="PF00535"/>
    </source>
</evidence>
<protein>
    <submittedName>
        <fullName evidence="5">Glycosyltransferase involved in cell wall biosynthesis</fullName>
    </submittedName>
</protein>
<dbReference type="PANTHER" id="PTHR43685">
    <property type="entry name" value="GLYCOSYLTRANSFERASE"/>
    <property type="match status" value="1"/>
</dbReference>
<evidence type="ECO:0000313" key="6">
    <source>
        <dbReference type="Proteomes" id="UP000534186"/>
    </source>
</evidence>
<name>A0A7Y9NIU2_9BACT</name>
<dbReference type="PANTHER" id="PTHR43685:SF5">
    <property type="entry name" value="GLYCOSYLTRANSFERASE EPSE-RELATED"/>
    <property type="match status" value="1"/>
</dbReference>
<feature type="domain" description="Glycosyltransferase 2-like" evidence="4">
    <location>
        <begin position="4"/>
        <end position="162"/>
    </location>
</feature>
<reference evidence="5 6" key="1">
    <citation type="submission" date="2020-07" db="EMBL/GenBank/DDBJ databases">
        <title>Genomic Encyclopedia of Type Strains, Phase IV (KMG-V): Genome sequencing to study the core and pangenomes of soil and plant-associated prokaryotes.</title>
        <authorList>
            <person name="Whitman W."/>
        </authorList>
    </citation>
    <scope>NUCLEOTIDE SEQUENCE [LARGE SCALE GENOMIC DNA]</scope>
    <source>
        <strain evidence="5 6">M8UP30</strain>
    </source>
</reference>
<accession>A0A7Y9NIU2</accession>
<evidence type="ECO:0000256" key="3">
    <source>
        <dbReference type="ARBA" id="ARBA00022679"/>
    </source>
</evidence>
<dbReference type="InterPro" id="IPR050834">
    <property type="entry name" value="Glycosyltransf_2"/>
</dbReference>
<dbReference type="Pfam" id="PF00535">
    <property type="entry name" value="Glycos_transf_2"/>
    <property type="match status" value="1"/>
</dbReference>
<dbReference type="EMBL" id="JACCCV010000001">
    <property type="protein sequence ID" value="NYF50103.1"/>
    <property type="molecule type" value="Genomic_DNA"/>
</dbReference>
<dbReference type="AlphaFoldDB" id="A0A7Y9NIU2"/>
<dbReference type="GO" id="GO:0016757">
    <property type="term" value="F:glycosyltransferase activity"/>
    <property type="evidence" value="ECO:0007669"/>
    <property type="project" value="UniProtKB-KW"/>
</dbReference>
<dbReference type="SUPFAM" id="SSF53448">
    <property type="entry name" value="Nucleotide-diphospho-sugar transferases"/>
    <property type="match status" value="1"/>
</dbReference>
<comment type="similarity">
    <text evidence="1">Belongs to the glycosyltransferase 2 family.</text>
</comment>
<dbReference type="InterPro" id="IPR029044">
    <property type="entry name" value="Nucleotide-diphossugar_trans"/>
</dbReference>
<evidence type="ECO:0000256" key="2">
    <source>
        <dbReference type="ARBA" id="ARBA00022676"/>
    </source>
</evidence>
<dbReference type="Proteomes" id="UP000534186">
    <property type="component" value="Unassembled WGS sequence"/>
</dbReference>
<dbReference type="InterPro" id="IPR001173">
    <property type="entry name" value="Glyco_trans_2-like"/>
</dbReference>
<proteinExistence type="inferred from homology"/>
<organism evidence="5 6">
    <name type="scientific">Tunturiibacter lichenicola</name>
    <dbReference type="NCBI Taxonomy" id="2051959"/>
    <lineage>
        <taxon>Bacteria</taxon>
        <taxon>Pseudomonadati</taxon>
        <taxon>Acidobacteriota</taxon>
        <taxon>Terriglobia</taxon>
        <taxon>Terriglobales</taxon>
        <taxon>Acidobacteriaceae</taxon>
        <taxon>Tunturiibacter</taxon>
    </lineage>
</organism>
<gene>
    <name evidence="5" type="ORF">HDF12_000468</name>
</gene>
<dbReference type="Gene3D" id="3.90.550.10">
    <property type="entry name" value="Spore Coat Polysaccharide Biosynthesis Protein SpsA, Chain A"/>
    <property type="match status" value="1"/>
</dbReference>
<keyword evidence="3 5" id="KW-0808">Transferase</keyword>
<evidence type="ECO:0000313" key="5">
    <source>
        <dbReference type="EMBL" id="NYF50103.1"/>
    </source>
</evidence>
<sequence>MTVSVVMPTYNAEAFLHEAITSVLRQTVTDFELIVVDDGSTDGSLAIVQSHAQNDPRIKVFSQPNVGTAVTLNRAIDLASSDRVFIMHADDVMHANRLERQLAFLEVHPELAVASSLVNHIDEKGRVIGQDNSFLFTHEEIEEKIQLNKLIGFNHPAVVLRKSVVQAAGGYRQEFWPAEDIDLWNRLAEQGHKILVQPEILLDYRIHGGSASISRAHLTRKKVRWLRECMLRRRRNEPELTWDQFLAFRRQTPLRRRINEERVDFSQIFYKAAVGHFAGRRYIRTVGNATLAVLLRPRYILSEMITKSKWRMKSLKNKRKSPL</sequence>
<comment type="caution">
    <text evidence="5">The sequence shown here is derived from an EMBL/GenBank/DDBJ whole genome shotgun (WGS) entry which is preliminary data.</text>
</comment>
<keyword evidence="2" id="KW-0328">Glycosyltransferase</keyword>